<dbReference type="AlphaFoldDB" id="A0A3N4JCW4"/>
<keyword evidence="3" id="KW-1185">Reference proteome</keyword>
<name>A0A3N4JCW4_9PEZI</name>
<protein>
    <recommendedName>
        <fullName evidence="1">CHAT domain-containing protein</fullName>
    </recommendedName>
</protein>
<reference evidence="2 3" key="1">
    <citation type="journal article" date="2018" name="Nat. Ecol. Evol.">
        <title>Pezizomycetes genomes reveal the molecular basis of ectomycorrhizal truffle lifestyle.</title>
        <authorList>
            <person name="Murat C."/>
            <person name="Payen T."/>
            <person name="Noel B."/>
            <person name="Kuo A."/>
            <person name="Morin E."/>
            <person name="Chen J."/>
            <person name="Kohler A."/>
            <person name="Krizsan K."/>
            <person name="Balestrini R."/>
            <person name="Da Silva C."/>
            <person name="Montanini B."/>
            <person name="Hainaut M."/>
            <person name="Levati E."/>
            <person name="Barry K.W."/>
            <person name="Belfiori B."/>
            <person name="Cichocki N."/>
            <person name="Clum A."/>
            <person name="Dockter R.B."/>
            <person name="Fauchery L."/>
            <person name="Guy J."/>
            <person name="Iotti M."/>
            <person name="Le Tacon F."/>
            <person name="Lindquist E.A."/>
            <person name="Lipzen A."/>
            <person name="Malagnac F."/>
            <person name="Mello A."/>
            <person name="Molinier V."/>
            <person name="Miyauchi S."/>
            <person name="Poulain J."/>
            <person name="Riccioni C."/>
            <person name="Rubini A."/>
            <person name="Sitrit Y."/>
            <person name="Splivallo R."/>
            <person name="Traeger S."/>
            <person name="Wang M."/>
            <person name="Zifcakova L."/>
            <person name="Wipf D."/>
            <person name="Zambonelli A."/>
            <person name="Paolocci F."/>
            <person name="Nowrousian M."/>
            <person name="Ottonello S."/>
            <person name="Baldrian P."/>
            <person name="Spatafora J.W."/>
            <person name="Henrissat B."/>
            <person name="Nagy L.G."/>
            <person name="Aury J.M."/>
            <person name="Wincker P."/>
            <person name="Grigoriev I.V."/>
            <person name="Bonfante P."/>
            <person name="Martin F.M."/>
        </authorList>
    </citation>
    <scope>NUCLEOTIDE SEQUENCE [LARGE SCALE GENOMIC DNA]</scope>
    <source>
        <strain evidence="2 3">120613-1</strain>
    </source>
</reference>
<dbReference type="EMBL" id="ML120417">
    <property type="protein sequence ID" value="RPA96109.1"/>
    <property type="molecule type" value="Genomic_DNA"/>
</dbReference>
<dbReference type="InterPro" id="IPR011990">
    <property type="entry name" value="TPR-like_helical_dom_sf"/>
</dbReference>
<dbReference type="InterPro" id="IPR024983">
    <property type="entry name" value="CHAT_dom"/>
</dbReference>
<dbReference type="Gene3D" id="1.25.40.10">
    <property type="entry name" value="Tetratricopeptide repeat domain"/>
    <property type="match status" value="1"/>
</dbReference>
<sequence>MKHTETAPAATLGDHPNRARIYNNLGNQFSERFKRVGDLDDLQKAIKHLGAALFANPGDHPNRAAIYNNLGRCFESRYFRTHSAEHYNECLRLYREAWHCPISPPRDRIKAARRAGHLLCSAGRFHESSSILEDAIHLMPSVYLQLLKRDDQQHILSELSGLSSTAASVALLAGREAYHSLKLLELGRGVIMGLAMDSRSEVSDLKSPSPLRIRPISPAIARRLDTFKEMEAVLTRIRSLPGYGGFLLPPSEEAVQNIAKAGPIVVFNSTPFRSDAIIVTTTAITSLELPQLEYEETSLLMWLWDTAVEPVLERLESSGAILRSGIRVGQLSMAPFHAAGDHSRGSARNTLSRATSTYIPTIKALSYARQKKLHLFDERGASLPPEHFRNASLLLVQMAETPGVTNPPGVHKEIQYIHDSTAKNAIKITVLGNPTPAEVLKQVQHHDIVHFACRAVSDFNHSNSHLVLLTPDRTDADKLMSRDIPSLNTPGAQLAYLSSCYSAGNPSTILADEAIHLANALQLAGFSHTLASLWKPEDQASSEVARDFYDLLFQDQRNVDHYYRVSATFHKTVKKLRDKMPANYLRWAAFAHTGA</sequence>
<accession>A0A3N4JCW4</accession>
<dbReference type="Proteomes" id="UP000276215">
    <property type="component" value="Unassembled WGS sequence"/>
</dbReference>
<proteinExistence type="predicted"/>
<feature type="domain" description="CHAT" evidence="1">
    <location>
        <begin position="299"/>
        <end position="594"/>
    </location>
</feature>
<dbReference type="PANTHER" id="PTHR10098">
    <property type="entry name" value="RAPSYN-RELATED"/>
    <property type="match status" value="1"/>
</dbReference>
<evidence type="ECO:0000313" key="3">
    <source>
        <dbReference type="Proteomes" id="UP000276215"/>
    </source>
</evidence>
<dbReference type="STRING" id="1336337.A0A3N4JCW4"/>
<organism evidence="2 3">
    <name type="scientific">Choiromyces venosus 120613-1</name>
    <dbReference type="NCBI Taxonomy" id="1336337"/>
    <lineage>
        <taxon>Eukaryota</taxon>
        <taxon>Fungi</taxon>
        <taxon>Dikarya</taxon>
        <taxon>Ascomycota</taxon>
        <taxon>Pezizomycotina</taxon>
        <taxon>Pezizomycetes</taxon>
        <taxon>Pezizales</taxon>
        <taxon>Tuberaceae</taxon>
        <taxon>Choiromyces</taxon>
    </lineage>
</organism>
<dbReference type="OrthoDB" id="9991317at2759"/>
<dbReference type="SUPFAM" id="SSF48452">
    <property type="entry name" value="TPR-like"/>
    <property type="match status" value="1"/>
</dbReference>
<evidence type="ECO:0000313" key="2">
    <source>
        <dbReference type="EMBL" id="RPA96109.1"/>
    </source>
</evidence>
<dbReference type="Pfam" id="PF12770">
    <property type="entry name" value="CHAT"/>
    <property type="match status" value="1"/>
</dbReference>
<gene>
    <name evidence="2" type="ORF">L873DRAFT_1695329</name>
</gene>
<evidence type="ECO:0000259" key="1">
    <source>
        <dbReference type="Pfam" id="PF12770"/>
    </source>
</evidence>